<reference evidence="1 2" key="2">
    <citation type="submission" date="2023-10" db="EMBL/GenBank/DDBJ databases">
        <authorList>
            <person name="Choi B."/>
        </authorList>
    </citation>
    <scope>NUCLEOTIDE SEQUENCE [LARGE SCALE GENOMIC DNA]</scope>
    <source>
        <strain evidence="1 2">UMB0959</strain>
    </source>
</reference>
<dbReference type="EMBL" id="CP136964">
    <property type="protein sequence ID" value="WOS95486.1"/>
    <property type="molecule type" value="Genomic_DNA"/>
</dbReference>
<keyword evidence="1" id="KW-0328">Glycosyltransferase</keyword>
<evidence type="ECO:0000313" key="1">
    <source>
        <dbReference type="EMBL" id="WOS95486.1"/>
    </source>
</evidence>
<sequence length="349" mass="40213">MKIVHVITSLESGGAERMLSNLVNLDNENEHVIISVLKSNIHYEINENINIIELNLKNNILGKFKMISKIISIIKKEKPDIVQTWLKLNYISPILKYVIKKPKYLINIRHGVRKKYTRSKSVIESSYLGYVDGTVFVSNASKNEFENKGLFLKKPVVINNGFHLKNYMYQSNSSNGSLKIGYVGRNHPVKNQQMLFRAFNEFAIDKNVELHIAGSNMNYESFSSIISDDVKSKIQWHGEVKDPFNIYKVIDVLVLTSKTEGYPNVIGEAMSIGVPVISTNAGESWDIIRESGFRISMNYKDLIKVLEKAYHNPRILKQKSKEAYCIIQNNYSMRKIVEQYKKYYEEVLK</sequence>
<dbReference type="EC" id="2.4.-.-" evidence="1"/>
<keyword evidence="1" id="KW-0808">Transferase</keyword>
<dbReference type="Pfam" id="PF13692">
    <property type="entry name" value="Glyco_trans_1_4"/>
    <property type="match status" value="1"/>
</dbReference>
<gene>
    <name evidence="1" type="ORF">CJ229_005130</name>
</gene>
<dbReference type="GO" id="GO:0016757">
    <property type="term" value="F:glycosyltransferase activity"/>
    <property type="evidence" value="ECO:0007669"/>
    <property type="project" value="UniProtKB-KW"/>
</dbReference>
<reference evidence="2" key="1">
    <citation type="submission" date="2017-09" db="EMBL/GenBank/DDBJ databases">
        <title>Bacterial strain isolated from the female urinary microbiota.</title>
        <authorList>
            <person name="Thomas-White K."/>
            <person name="Kumar N."/>
            <person name="Forster S."/>
            <person name="Putonti C."/>
            <person name="Lawley T."/>
            <person name="Wolfe A.J."/>
        </authorList>
    </citation>
    <scope>NUCLEOTIDE SEQUENCE [LARGE SCALE GENOMIC DNA]</scope>
    <source>
        <strain evidence="2">UMB0959</strain>
    </source>
</reference>
<dbReference type="PANTHER" id="PTHR12526">
    <property type="entry name" value="GLYCOSYLTRANSFERASE"/>
    <property type="match status" value="1"/>
</dbReference>
<evidence type="ECO:0000313" key="2">
    <source>
        <dbReference type="Proteomes" id="UP000243626"/>
    </source>
</evidence>
<dbReference type="KEGG" id="nmy:CJ229_005130"/>
<dbReference type="AlphaFoldDB" id="A0AAF0YH27"/>
<keyword evidence="2" id="KW-1185">Reference proteome</keyword>
<organism evidence="1 2">
    <name type="scientific">Nosocomiicoccus massiliensis</name>
    <dbReference type="NCBI Taxonomy" id="1232430"/>
    <lineage>
        <taxon>Bacteria</taxon>
        <taxon>Bacillati</taxon>
        <taxon>Bacillota</taxon>
        <taxon>Bacilli</taxon>
        <taxon>Bacillales</taxon>
        <taxon>Staphylococcaceae</taxon>
        <taxon>Nosocomiicoccus</taxon>
    </lineage>
</organism>
<accession>A0AAF0YH27</accession>
<dbReference type="SUPFAM" id="SSF53756">
    <property type="entry name" value="UDP-Glycosyltransferase/glycogen phosphorylase"/>
    <property type="match status" value="1"/>
</dbReference>
<dbReference type="Proteomes" id="UP000243626">
    <property type="component" value="Chromosome"/>
</dbReference>
<proteinExistence type="predicted"/>
<dbReference type="Gene3D" id="3.40.50.2000">
    <property type="entry name" value="Glycogen Phosphorylase B"/>
    <property type="match status" value="2"/>
</dbReference>
<protein>
    <submittedName>
        <fullName evidence="1">Glycosyltransferase</fullName>
        <ecNumber evidence="1">2.4.-.-</ecNumber>
    </submittedName>
</protein>
<name>A0AAF0YH27_9STAP</name>
<dbReference type="RefSeq" id="WP_070710131.1">
    <property type="nucleotide sequence ID" value="NZ_CP136964.1"/>
</dbReference>